<sequence>MTILKIPGFTGLHFRTQISHPAHEDIYRKCGRHQSNLSNVICKGPTSQKMELVEAQPFWHGKAFINEPGTVAVVLMLVIDEDSSLSDLWRDRPLILQLSREASAVIC</sequence>
<name>A0A8X6NQZ7_NEPPI</name>
<evidence type="ECO:0000313" key="1">
    <source>
        <dbReference type="EMBL" id="GFT27270.1"/>
    </source>
</evidence>
<reference evidence="1" key="1">
    <citation type="submission" date="2020-08" db="EMBL/GenBank/DDBJ databases">
        <title>Multicomponent nature underlies the extraordinary mechanical properties of spider dragline silk.</title>
        <authorList>
            <person name="Kono N."/>
            <person name="Nakamura H."/>
            <person name="Mori M."/>
            <person name="Yoshida Y."/>
            <person name="Ohtoshi R."/>
            <person name="Malay A.D."/>
            <person name="Moran D.A.P."/>
            <person name="Tomita M."/>
            <person name="Numata K."/>
            <person name="Arakawa K."/>
        </authorList>
    </citation>
    <scope>NUCLEOTIDE SEQUENCE</scope>
</reference>
<dbReference type="AlphaFoldDB" id="A0A8X6NQZ7"/>
<organism evidence="1 2">
    <name type="scientific">Nephila pilipes</name>
    <name type="common">Giant wood spider</name>
    <name type="synonym">Nephila maculata</name>
    <dbReference type="NCBI Taxonomy" id="299642"/>
    <lineage>
        <taxon>Eukaryota</taxon>
        <taxon>Metazoa</taxon>
        <taxon>Ecdysozoa</taxon>
        <taxon>Arthropoda</taxon>
        <taxon>Chelicerata</taxon>
        <taxon>Arachnida</taxon>
        <taxon>Araneae</taxon>
        <taxon>Araneomorphae</taxon>
        <taxon>Entelegynae</taxon>
        <taxon>Araneoidea</taxon>
        <taxon>Nephilidae</taxon>
        <taxon>Nephila</taxon>
    </lineage>
</organism>
<keyword evidence="2" id="KW-1185">Reference proteome</keyword>
<dbReference type="OrthoDB" id="10523230at2759"/>
<accession>A0A8X6NQZ7</accession>
<dbReference type="Proteomes" id="UP000887013">
    <property type="component" value="Unassembled WGS sequence"/>
</dbReference>
<gene>
    <name evidence="1" type="ORF">NPIL_311791</name>
</gene>
<proteinExistence type="predicted"/>
<dbReference type="EMBL" id="BMAW01060662">
    <property type="protein sequence ID" value="GFT27270.1"/>
    <property type="molecule type" value="Genomic_DNA"/>
</dbReference>
<protein>
    <submittedName>
        <fullName evidence="1">Uncharacterized protein</fullName>
    </submittedName>
</protein>
<evidence type="ECO:0000313" key="2">
    <source>
        <dbReference type="Proteomes" id="UP000887013"/>
    </source>
</evidence>
<comment type="caution">
    <text evidence="1">The sequence shown here is derived from an EMBL/GenBank/DDBJ whole genome shotgun (WGS) entry which is preliminary data.</text>
</comment>